<reference evidence="3" key="2">
    <citation type="submission" date="2020-05" db="UniProtKB">
        <authorList>
            <consortium name="EnsemblMetazoa"/>
        </authorList>
    </citation>
    <scope>IDENTIFICATION</scope>
</reference>
<dbReference type="VEuPathDB" id="VectorBase:ASIC008442"/>
<gene>
    <name evidence="2" type="ORF">ZHAS_00008442</name>
</gene>
<evidence type="ECO:0000313" key="3">
    <source>
        <dbReference type="EnsemblMetazoa" id="ASIC008442-PA"/>
    </source>
</evidence>
<dbReference type="EMBL" id="ATLV01015978">
    <property type="status" value="NOT_ANNOTATED_CDS"/>
    <property type="molecule type" value="Genomic_DNA"/>
</dbReference>
<proteinExistence type="predicted"/>
<evidence type="ECO:0000256" key="1">
    <source>
        <dbReference type="SAM" id="MobiDB-lite"/>
    </source>
</evidence>
<feature type="region of interest" description="Disordered" evidence="1">
    <location>
        <begin position="41"/>
        <end position="60"/>
    </location>
</feature>
<evidence type="ECO:0000313" key="2">
    <source>
        <dbReference type="EMBL" id="KFB40911.1"/>
    </source>
</evidence>
<dbReference type="EnsemblMetazoa" id="ASIC008442-RA">
    <property type="protein sequence ID" value="ASIC008442-PA"/>
    <property type="gene ID" value="ASIC008442"/>
</dbReference>
<protein>
    <submittedName>
        <fullName evidence="2 3">Uncharacterized protein</fullName>
    </submittedName>
</protein>
<dbReference type="Proteomes" id="UP000030765">
    <property type="component" value="Unassembled WGS sequence"/>
</dbReference>
<dbReference type="EMBL" id="KE525048">
    <property type="protein sequence ID" value="KFB40911.1"/>
    <property type="molecule type" value="Genomic_DNA"/>
</dbReference>
<reference evidence="2 4" key="1">
    <citation type="journal article" date="2014" name="BMC Genomics">
        <title>Genome sequence of Anopheles sinensis provides insight into genetics basis of mosquito competence for malaria parasites.</title>
        <authorList>
            <person name="Zhou D."/>
            <person name="Zhang D."/>
            <person name="Ding G."/>
            <person name="Shi L."/>
            <person name="Hou Q."/>
            <person name="Ye Y."/>
            <person name="Xu Y."/>
            <person name="Zhou H."/>
            <person name="Xiong C."/>
            <person name="Li S."/>
            <person name="Yu J."/>
            <person name="Hong S."/>
            <person name="Yu X."/>
            <person name="Zou P."/>
            <person name="Chen C."/>
            <person name="Chang X."/>
            <person name="Wang W."/>
            <person name="Lv Y."/>
            <person name="Sun Y."/>
            <person name="Ma L."/>
            <person name="Shen B."/>
            <person name="Zhu C."/>
        </authorList>
    </citation>
    <scope>NUCLEOTIDE SEQUENCE [LARGE SCALE GENOMIC DNA]</scope>
</reference>
<accession>A0A084VSG7</accession>
<dbReference type="AlphaFoldDB" id="A0A084VSG7"/>
<evidence type="ECO:0000313" key="4">
    <source>
        <dbReference type="Proteomes" id="UP000030765"/>
    </source>
</evidence>
<sequence length="80" mass="8853">MPEQKLHHNHNPEPKALGGGWKYREHAVALLRSNWVCEGAKSADEVSPRTQGEPAGGSMIGNVVECTKRHKLLIFHGRMA</sequence>
<organism evidence="2">
    <name type="scientific">Anopheles sinensis</name>
    <name type="common">Mosquito</name>
    <dbReference type="NCBI Taxonomy" id="74873"/>
    <lineage>
        <taxon>Eukaryota</taxon>
        <taxon>Metazoa</taxon>
        <taxon>Ecdysozoa</taxon>
        <taxon>Arthropoda</taxon>
        <taxon>Hexapoda</taxon>
        <taxon>Insecta</taxon>
        <taxon>Pterygota</taxon>
        <taxon>Neoptera</taxon>
        <taxon>Endopterygota</taxon>
        <taxon>Diptera</taxon>
        <taxon>Nematocera</taxon>
        <taxon>Culicoidea</taxon>
        <taxon>Culicidae</taxon>
        <taxon>Anophelinae</taxon>
        <taxon>Anopheles</taxon>
    </lineage>
</organism>
<name>A0A084VSG7_ANOSI</name>
<keyword evidence="4" id="KW-1185">Reference proteome</keyword>